<keyword evidence="2" id="KW-1185">Reference proteome</keyword>
<evidence type="ECO:0000313" key="2">
    <source>
        <dbReference type="Proteomes" id="UP000784294"/>
    </source>
</evidence>
<sequence length="274" mass="30190">MSRFHQETLNTLEARELNRLQQRNNFLSQSTKPKIATKLSHSCDPAVPLAFSSCDRRLSISSVGSCLDTDSDKIEKVLPEQSPLLLQMMLTRSGQVGSKAGESLILPALDRQTAVKRAIGQTARPTWDSQPGFAGTRRASSPTSIRIFESPLAGGRFGGRRTELPIKRHSDAWEYRPTGRTSYFEQALGSSMTTGSSFHSSILSSQLNSNMGSLDRLNQGWSVSRRPSFRGDGFGSETETEEFLSTKGYRNPIGEEATLFRRLSQGVGQVKLIS</sequence>
<reference evidence="1" key="1">
    <citation type="submission" date="2018-11" db="EMBL/GenBank/DDBJ databases">
        <authorList>
            <consortium name="Pathogen Informatics"/>
        </authorList>
    </citation>
    <scope>NUCLEOTIDE SEQUENCE</scope>
</reference>
<gene>
    <name evidence="1" type="ORF">PXEA_LOCUS9041</name>
</gene>
<accession>A0A3S5CEW8</accession>
<protein>
    <submittedName>
        <fullName evidence="1">Uncharacterized protein</fullName>
    </submittedName>
</protein>
<dbReference type="EMBL" id="CAAALY010025170">
    <property type="protein sequence ID" value="VEL15601.1"/>
    <property type="molecule type" value="Genomic_DNA"/>
</dbReference>
<evidence type="ECO:0000313" key="1">
    <source>
        <dbReference type="EMBL" id="VEL15601.1"/>
    </source>
</evidence>
<dbReference type="AlphaFoldDB" id="A0A3S5CEW8"/>
<dbReference type="Proteomes" id="UP000784294">
    <property type="component" value="Unassembled WGS sequence"/>
</dbReference>
<comment type="caution">
    <text evidence="1">The sequence shown here is derived from an EMBL/GenBank/DDBJ whole genome shotgun (WGS) entry which is preliminary data.</text>
</comment>
<name>A0A3S5CEW8_9PLAT</name>
<proteinExistence type="predicted"/>
<organism evidence="1 2">
    <name type="scientific">Protopolystoma xenopodis</name>
    <dbReference type="NCBI Taxonomy" id="117903"/>
    <lineage>
        <taxon>Eukaryota</taxon>
        <taxon>Metazoa</taxon>
        <taxon>Spiralia</taxon>
        <taxon>Lophotrochozoa</taxon>
        <taxon>Platyhelminthes</taxon>
        <taxon>Monogenea</taxon>
        <taxon>Polyopisthocotylea</taxon>
        <taxon>Polystomatidea</taxon>
        <taxon>Polystomatidae</taxon>
        <taxon>Protopolystoma</taxon>
    </lineage>
</organism>